<dbReference type="InterPro" id="IPR000483">
    <property type="entry name" value="Cys-rich_flank_reg_C"/>
</dbReference>
<dbReference type="Pfam" id="PF00560">
    <property type="entry name" value="LRR_1"/>
    <property type="match status" value="1"/>
</dbReference>
<dbReference type="EMBL" id="GEDC01014940">
    <property type="protein sequence ID" value="JAS22358.1"/>
    <property type="molecule type" value="Transcribed_RNA"/>
</dbReference>
<dbReference type="PANTHER" id="PTHR24373">
    <property type="entry name" value="SLIT RELATED LEUCINE-RICH REPEAT NEURONAL PROTEIN"/>
    <property type="match status" value="1"/>
</dbReference>
<feature type="domain" description="LRRCT" evidence="6">
    <location>
        <begin position="349"/>
        <end position="404"/>
    </location>
</feature>
<keyword evidence="4" id="KW-1133">Transmembrane helix</keyword>
<evidence type="ECO:0000313" key="7">
    <source>
        <dbReference type="EMBL" id="JAS22358.1"/>
    </source>
</evidence>
<sequence length="486" mass="55237">MWKILGILVTLLAATRCEDITVECLSPEALNIKVGGIVADCSLHGLTRLTTVIPWLTNISTVLQSANMSNNKINYFAKLPLLPRLLTLTLSHNKIKDMESLAVVNLINLLTLDLSYNRITGETLRADVLKGRYAPDRYEPLPIRVLLLGNNEIHSLNRRVFEHLNYLKELRLDHNPLEVIDDNTQMALQSLPELKILDLAKTGLTHLPSDLFQHFELNSLYLNGNQLTSVPDSLGSLAHSLRLININENPIKELNEDSFLGLRNLEDIIASGLSELTAIKANTFSNLENLKTVSCSYNSKLTEIDPFAFWDHKGKFFLKELYLNNNNLKIISKYLVPWDKLDKITLEENPWICDCRTGWLADLVSIRTTTLYRPYDLQCSEPTWLNRTLLIHWKNIKDKNDTCASDNDEEPGRIKAIEEEIGTHTIRNTLIAILLFTIAIAIILGLTFFKYRHYKPLRVHSNTTSLAAKEVRYIKSDVAEKSLLVS</sequence>
<evidence type="ECO:0000259" key="6">
    <source>
        <dbReference type="SMART" id="SM00082"/>
    </source>
</evidence>
<dbReference type="InterPro" id="IPR050328">
    <property type="entry name" value="Dev_Immune_Receptor"/>
</dbReference>
<keyword evidence="2 5" id="KW-0732">Signal</keyword>
<protein>
    <recommendedName>
        <fullName evidence="6">LRRCT domain-containing protein</fullName>
    </recommendedName>
</protein>
<reference evidence="7" key="1">
    <citation type="submission" date="2015-12" db="EMBL/GenBank/DDBJ databases">
        <title>De novo transcriptome assembly of four potential Pierce s Disease insect vectors from Arizona vineyards.</title>
        <authorList>
            <person name="Tassone E.E."/>
        </authorList>
    </citation>
    <scope>NUCLEOTIDE SEQUENCE</scope>
</reference>
<gene>
    <name evidence="7" type="ORF">g.36878</name>
</gene>
<organism evidence="7">
    <name type="scientific">Clastoptera arizonana</name>
    <name type="common">Arizona spittle bug</name>
    <dbReference type="NCBI Taxonomy" id="38151"/>
    <lineage>
        <taxon>Eukaryota</taxon>
        <taxon>Metazoa</taxon>
        <taxon>Ecdysozoa</taxon>
        <taxon>Arthropoda</taxon>
        <taxon>Hexapoda</taxon>
        <taxon>Insecta</taxon>
        <taxon>Pterygota</taxon>
        <taxon>Neoptera</taxon>
        <taxon>Paraneoptera</taxon>
        <taxon>Hemiptera</taxon>
        <taxon>Auchenorrhyncha</taxon>
        <taxon>Cercopoidea</taxon>
        <taxon>Clastopteridae</taxon>
        <taxon>Clastoptera</taxon>
    </lineage>
</organism>
<dbReference type="SMART" id="SM00369">
    <property type="entry name" value="LRR_TYP"/>
    <property type="match status" value="8"/>
</dbReference>
<evidence type="ECO:0000256" key="4">
    <source>
        <dbReference type="SAM" id="Phobius"/>
    </source>
</evidence>
<dbReference type="Pfam" id="PF13855">
    <property type="entry name" value="LRR_8"/>
    <property type="match status" value="1"/>
</dbReference>
<feature type="signal peptide" evidence="5">
    <location>
        <begin position="1"/>
        <end position="17"/>
    </location>
</feature>
<evidence type="ECO:0000256" key="5">
    <source>
        <dbReference type="SAM" id="SignalP"/>
    </source>
</evidence>
<dbReference type="GO" id="GO:0071944">
    <property type="term" value="C:cell periphery"/>
    <property type="evidence" value="ECO:0007669"/>
    <property type="project" value="UniProtKB-ARBA"/>
</dbReference>
<feature type="transmembrane region" description="Helical" evidence="4">
    <location>
        <begin position="430"/>
        <end position="449"/>
    </location>
</feature>
<dbReference type="SMART" id="SM00082">
    <property type="entry name" value="LRRCT"/>
    <property type="match status" value="1"/>
</dbReference>
<accession>A0A1B6D9I9</accession>
<keyword evidence="1" id="KW-0433">Leucine-rich repeat</keyword>
<evidence type="ECO:0000256" key="1">
    <source>
        <dbReference type="ARBA" id="ARBA00022614"/>
    </source>
</evidence>
<keyword evidence="3" id="KW-0677">Repeat</keyword>
<feature type="chain" id="PRO_5008581200" description="LRRCT domain-containing protein" evidence="5">
    <location>
        <begin position="18"/>
        <end position="486"/>
    </location>
</feature>
<dbReference type="InterPro" id="IPR032675">
    <property type="entry name" value="LRR_dom_sf"/>
</dbReference>
<dbReference type="Gene3D" id="3.80.10.10">
    <property type="entry name" value="Ribonuclease Inhibitor"/>
    <property type="match status" value="2"/>
</dbReference>
<dbReference type="PANTHER" id="PTHR24373:SF275">
    <property type="entry name" value="TIR DOMAIN-CONTAINING PROTEIN"/>
    <property type="match status" value="1"/>
</dbReference>
<dbReference type="SUPFAM" id="SSF52058">
    <property type="entry name" value="L domain-like"/>
    <property type="match status" value="1"/>
</dbReference>
<dbReference type="InterPro" id="IPR003591">
    <property type="entry name" value="Leu-rich_rpt_typical-subtyp"/>
</dbReference>
<dbReference type="PROSITE" id="PS51450">
    <property type="entry name" value="LRR"/>
    <property type="match status" value="2"/>
</dbReference>
<dbReference type="AlphaFoldDB" id="A0A1B6D9I9"/>
<evidence type="ECO:0000256" key="3">
    <source>
        <dbReference type="ARBA" id="ARBA00022737"/>
    </source>
</evidence>
<evidence type="ECO:0000256" key="2">
    <source>
        <dbReference type="ARBA" id="ARBA00022729"/>
    </source>
</evidence>
<proteinExistence type="predicted"/>
<keyword evidence="4" id="KW-0812">Transmembrane</keyword>
<dbReference type="InterPro" id="IPR001611">
    <property type="entry name" value="Leu-rich_rpt"/>
</dbReference>
<keyword evidence="4" id="KW-0472">Membrane</keyword>
<name>A0A1B6D9I9_9HEMI</name>